<dbReference type="KEGG" id="mec:Q7C_146"/>
<dbReference type="HOGENOM" id="CLU_185065_0_0_6"/>
<dbReference type="Pfam" id="PF11197">
    <property type="entry name" value="DUF2835"/>
    <property type="match status" value="1"/>
</dbReference>
<organism evidence="1 2">
    <name type="scientific">Methylophaga frappieri (strain ATCC BAA-2434 / DSM 25690 / JAM7)</name>
    <dbReference type="NCBI Taxonomy" id="754477"/>
    <lineage>
        <taxon>Bacteria</taxon>
        <taxon>Pseudomonadati</taxon>
        <taxon>Pseudomonadota</taxon>
        <taxon>Gammaproteobacteria</taxon>
        <taxon>Thiotrichales</taxon>
        <taxon>Piscirickettsiaceae</taxon>
        <taxon>Methylophaga</taxon>
    </lineage>
</organism>
<reference evidence="1 2" key="1">
    <citation type="journal article" date="2012" name="J. Bacteriol.">
        <title>Complete genome sequences of Methylophaga sp. strain JAM1 and Methylophaga sp. strain JAM7.</title>
        <authorList>
            <person name="Villeneuve C."/>
            <person name="Martineau C."/>
            <person name="Mauffrey F."/>
            <person name="Villemur R."/>
        </authorList>
    </citation>
    <scope>NUCLEOTIDE SEQUENCE [LARGE SCALE GENOMIC DNA]</scope>
    <source>
        <strain evidence="1 2">JAM7</strain>
    </source>
</reference>
<dbReference type="InterPro" id="IPR021363">
    <property type="entry name" value="DUF2835"/>
</dbReference>
<dbReference type="STRING" id="754477.Q7C_146"/>
<gene>
    <name evidence="1" type="ordered locus">Q7C_146</name>
</gene>
<name>I1YEI4_METFJ</name>
<evidence type="ECO:0000313" key="1">
    <source>
        <dbReference type="EMBL" id="AFJ01327.1"/>
    </source>
</evidence>
<sequence length="75" mass="8743">MDNRLTLKLAIDTKEAMRYYRGEVLAVWAVAENGQSVQFPASHLRQYIDQQGVHGRFSLVFDSQFKLRKLERLSD</sequence>
<evidence type="ECO:0008006" key="3">
    <source>
        <dbReference type="Google" id="ProtNLM"/>
    </source>
</evidence>
<dbReference type="EMBL" id="CP003380">
    <property type="protein sequence ID" value="AFJ01327.1"/>
    <property type="molecule type" value="Genomic_DNA"/>
</dbReference>
<proteinExistence type="predicted"/>
<dbReference type="Proteomes" id="UP000009145">
    <property type="component" value="Chromosome"/>
</dbReference>
<accession>I1YEI4</accession>
<protein>
    <recommendedName>
        <fullName evidence="3">DUF2835 domain-containing protein</fullName>
    </recommendedName>
</protein>
<dbReference type="AlphaFoldDB" id="I1YEI4"/>
<dbReference type="RefSeq" id="WP_014702777.1">
    <property type="nucleotide sequence ID" value="NC_017856.1"/>
</dbReference>
<dbReference type="PATRIC" id="fig|754477.3.peg.146"/>
<evidence type="ECO:0000313" key="2">
    <source>
        <dbReference type="Proteomes" id="UP000009145"/>
    </source>
</evidence>
<keyword evidence="2" id="KW-1185">Reference proteome</keyword>